<protein>
    <submittedName>
        <fullName evidence="3">Uncharacterized protein</fullName>
    </submittedName>
</protein>
<reference evidence="3" key="1">
    <citation type="submission" date="2019-11" db="EMBL/GenBank/DDBJ databases">
        <title>The nuclear and mitochondrial genomes of Frieseomelitta varia - a highly eusocial stingless bee (Meliponini) with a permanently sterile worker caste.</title>
        <authorList>
            <person name="Freitas F.C.P."/>
            <person name="Lourenco A.P."/>
            <person name="Nunes F.M.F."/>
            <person name="Paschoal A.R."/>
            <person name="Abreu F.C.P."/>
            <person name="Barbin F.O."/>
            <person name="Bataglia L."/>
            <person name="Cardoso-Junior C.A.M."/>
            <person name="Cervoni M.S."/>
            <person name="Silva S.R."/>
            <person name="Dalarmi F."/>
            <person name="Del Lama M.A."/>
            <person name="Depintor T.S."/>
            <person name="Ferreira K.M."/>
            <person name="Goria P.S."/>
            <person name="Jaskot M.C."/>
            <person name="Lago D.C."/>
            <person name="Luna-Lucena D."/>
            <person name="Moda L.M."/>
            <person name="Nascimento L."/>
            <person name="Pedrino M."/>
            <person name="Rabico F.O."/>
            <person name="Sanches F.C."/>
            <person name="Santos D.E."/>
            <person name="Santos C.G."/>
            <person name="Vieira J."/>
            <person name="Lopes T.F."/>
            <person name="Barchuk A.R."/>
            <person name="Hartfelder K."/>
            <person name="Simoes Z.L.P."/>
            <person name="Bitondi M.M.G."/>
            <person name="Pinheiro D.G."/>
        </authorList>
    </citation>
    <scope>NUCLEOTIDE SEQUENCE</scope>
    <source>
        <strain evidence="3">USP_RPSP 00005682</strain>
        <tissue evidence="3">Whole individual</tissue>
    </source>
</reference>
<sequence length="515" mass="58327">MFRPSLNISKNRNNAVDENRKPSNRVLKFKKSLITTSRKFNCSVKNLDRLVGGADAFEEREEIPKPAEKTVEQTEAVEIASVKKEDGKSILTVGPCCICMSQVSELTGDKKVDEMIDYVHHNLQEVGKALASLGENFEHDSKVEPCTQLMFADIFGRIQQWIGLVQNKLDICKNEIDALRKELIAQACEINNLRKLLAECRQEREKLDVATQIVETRITEASVEPETRPVIEEARKEEVVMKHIKKPKEPEEKEKKNEGSERVIKEDTERVIKKDTERVIKEDTERVMKKDRVMKEDTERVIKKDTERVIKEDTERITKEPKEIEICTDAAIQSILKDKDSLRREIELEGEIARLRKENERIIKERAEYENAIQRALLRGVSSLNVEALRVLRCPPIPCCTPCAPCPASATEPIVPCKKDGASAGLAKGCVTQRTGNSGRNTVHEQSYYTVKRPCASPCCSAGKSRKPASNSSMLFLLHQRDTENICISNNMLMSQVCGSPVMKKIEIPPCPRFI</sequence>
<evidence type="ECO:0000313" key="4">
    <source>
        <dbReference type="Proteomes" id="UP000655588"/>
    </source>
</evidence>
<evidence type="ECO:0000256" key="2">
    <source>
        <dbReference type="SAM" id="MobiDB-lite"/>
    </source>
</evidence>
<gene>
    <name evidence="3" type="ORF">E2986_06245</name>
</gene>
<dbReference type="EMBL" id="WNWW01000231">
    <property type="protein sequence ID" value="KAF3428125.1"/>
    <property type="molecule type" value="Genomic_DNA"/>
</dbReference>
<organism evidence="3 4">
    <name type="scientific">Frieseomelitta varia</name>
    <dbReference type="NCBI Taxonomy" id="561572"/>
    <lineage>
        <taxon>Eukaryota</taxon>
        <taxon>Metazoa</taxon>
        <taxon>Ecdysozoa</taxon>
        <taxon>Arthropoda</taxon>
        <taxon>Hexapoda</taxon>
        <taxon>Insecta</taxon>
        <taxon>Pterygota</taxon>
        <taxon>Neoptera</taxon>
        <taxon>Endopterygota</taxon>
        <taxon>Hymenoptera</taxon>
        <taxon>Apocrita</taxon>
        <taxon>Aculeata</taxon>
        <taxon>Apoidea</taxon>
        <taxon>Anthophila</taxon>
        <taxon>Apidae</taxon>
        <taxon>Frieseomelitta</taxon>
    </lineage>
</organism>
<dbReference type="Proteomes" id="UP000655588">
    <property type="component" value="Unassembled WGS sequence"/>
</dbReference>
<keyword evidence="4" id="KW-1185">Reference proteome</keyword>
<evidence type="ECO:0000313" key="3">
    <source>
        <dbReference type="EMBL" id="KAF3428125.1"/>
    </source>
</evidence>
<proteinExistence type="predicted"/>
<evidence type="ECO:0000256" key="1">
    <source>
        <dbReference type="SAM" id="Coils"/>
    </source>
</evidence>
<accession>A0A833VYC4</accession>
<feature type="region of interest" description="Disordered" evidence="2">
    <location>
        <begin position="1"/>
        <end position="21"/>
    </location>
</feature>
<comment type="caution">
    <text evidence="3">The sequence shown here is derived from an EMBL/GenBank/DDBJ whole genome shotgun (WGS) entry which is preliminary data.</text>
</comment>
<dbReference type="AlphaFoldDB" id="A0A833VYC4"/>
<feature type="coiled-coil region" evidence="1">
    <location>
        <begin position="162"/>
        <end position="213"/>
    </location>
</feature>
<keyword evidence="1" id="KW-0175">Coiled coil</keyword>
<feature type="region of interest" description="Disordered" evidence="2">
    <location>
        <begin position="244"/>
        <end position="263"/>
    </location>
</feature>
<feature type="coiled-coil region" evidence="1">
    <location>
        <begin position="345"/>
        <end position="379"/>
    </location>
</feature>
<feature type="compositionally biased region" description="Polar residues" evidence="2">
    <location>
        <begin position="1"/>
        <end position="14"/>
    </location>
</feature>
<name>A0A833VYC4_9HYME</name>